<organism evidence="4 5">
    <name type="scientific">Rodentibacter genomosp. 1</name>
    <dbReference type="NCBI Taxonomy" id="1908264"/>
    <lineage>
        <taxon>Bacteria</taxon>
        <taxon>Pseudomonadati</taxon>
        <taxon>Pseudomonadota</taxon>
        <taxon>Gammaproteobacteria</taxon>
        <taxon>Pasteurellales</taxon>
        <taxon>Pasteurellaceae</taxon>
        <taxon>Rodentibacter</taxon>
    </lineage>
</organism>
<evidence type="ECO:0000256" key="1">
    <source>
        <dbReference type="ARBA" id="ARBA00022630"/>
    </source>
</evidence>
<dbReference type="RefSeq" id="WP_077543018.1">
    <property type="nucleotide sequence ID" value="NZ_MLHN01000024.1"/>
</dbReference>
<dbReference type="EMBL" id="MLHN01000024">
    <property type="protein sequence ID" value="OOF48748.1"/>
    <property type="molecule type" value="Genomic_DNA"/>
</dbReference>
<dbReference type="AlphaFoldDB" id="A0A1V3J227"/>
<dbReference type="GO" id="GO:0016491">
    <property type="term" value="F:oxidoreductase activity"/>
    <property type="evidence" value="ECO:0007669"/>
    <property type="project" value="UniProtKB-KW"/>
</dbReference>
<keyword evidence="1" id="KW-0285">Flavoprotein</keyword>
<evidence type="ECO:0000259" key="3">
    <source>
        <dbReference type="Pfam" id="PF00724"/>
    </source>
</evidence>
<dbReference type="Gene3D" id="3.20.20.70">
    <property type="entry name" value="Aldolase class I"/>
    <property type="match status" value="1"/>
</dbReference>
<dbReference type="STRING" id="1908264.BKK54_10330"/>
<keyword evidence="2" id="KW-0560">Oxidoreductase</keyword>
<dbReference type="InterPro" id="IPR001155">
    <property type="entry name" value="OxRdtase_FMN_N"/>
</dbReference>
<dbReference type="Pfam" id="PF00724">
    <property type="entry name" value="Oxidored_FMN"/>
    <property type="match status" value="1"/>
</dbReference>
<evidence type="ECO:0000313" key="5">
    <source>
        <dbReference type="Proteomes" id="UP000188481"/>
    </source>
</evidence>
<sequence length="403" mass="44732">MLFTSFTFTNGTQAKNRFFKASMEEQLAVDNRPSEKLIHLYDVWAKGGAGVLLTGNVMVSEDGKGSPNDVVLTNERDLPMLKRWAAAGTQKDALLIMQINHAGKQSPKNISPQPVAPSAVPLSGMENFFHPPRELQTTEIRDLITKFAETARIAERAGFSGVEIHGAHGYLISQFLSPHHNRRTDEWGGSLTNRMRFLVEIYHAIRATTTPHFLVGAKLNSADFQKGGFDEDESVLVIEKMSELGIDFIEISGGNYESPAMLSNKPSSQKREAFFLDYAKKARAVTNVPLIITGGFRSQTAMSDALTQGDLDFVGIARPLTLVPDLPNQIEQGIYQTVKLRPIRTGVKRIDGQLGSILEMGWYMYQMERLGRGKSPKPTVSAWYILFRTLWQSGKAGLKNSRA</sequence>
<dbReference type="PANTHER" id="PTHR43656">
    <property type="entry name" value="BINDING OXIDOREDUCTASE, PUTATIVE (AFU_ORTHOLOGUE AFUA_2G08260)-RELATED"/>
    <property type="match status" value="1"/>
</dbReference>
<protein>
    <submittedName>
        <fullName evidence="4">NADH oxidase</fullName>
    </submittedName>
</protein>
<dbReference type="GO" id="GO:0010181">
    <property type="term" value="F:FMN binding"/>
    <property type="evidence" value="ECO:0007669"/>
    <property type="project" value="InterPro"/>
</dbReference>
<evidence type="ECO:0000313" key="4">
    <source>
        <dbReference type="EMBL" id="OOF48748.1"/>
    </source>
</evidence>
<feature type="domain" description="NADH:flavin oxidoreductase/NADH oxidase N-terminal" evidence="3">
    <location>
        <begin position="2"/>
        <end position="336"/>
    </location>
</feature>
<accession>A0A1V3J227</accession>
<dbReference type="SUPFAM" id="SSF51395">
    <property type="entry name" value="FMN-linked oxidoreductases"/>
    <property type="match status" value="1"/>
</dbReference>
<evidence type="ECO:0000256" key="2">
    <source>
        <dbReference type="ARBA" id="ARBA00023002"/>
    </source>
</evidence>
<dbReference type="InterPro" id="IPR013785">
    <property type="entry name" value="Aldolase_TIM"/>
</dbReference>
<keyword evidence="5" id="KW-1185">Reference proteome</keyword>
<gene>
    <name evidence="4" type="ORF">BKK54_10330</name>
</gene>
<proteinExistence type="predicted"/>
<dbReference type="CDD" id="cd04733">
    <property type="entry name" value="OYE_like_2_FMN"/>
    <property type="match status" value="1"/>
</dbReference>
<reference evidence="4 5" key="1">
    <citation type="submission" date="2016-10" db="EMBL/GenBank/DDBJ databases">
        <title>Rodentibacter gen. nov. and new species.</title>
        <authorList>
            <person name="Christensen H."/>
        </authorList>
    </citation>
    <scope>NUCLEOTIDE SEQUENCE [LARGE SCALE GENOMIC DNA]</scope>
    <source>
        <strain evidence="5">ppn416</strain>
    </source>
</reference>
<name>A0A1V3J227_9PAST</name>
<dbReference type="InterPro" id="IPR051799">
    <property type="entry name" value="NADH_flavin_oxidoreductase"/>
</dbReference>
<dbReference type="PANTHER" id="PTHR43656:SF2">
    <property type="entry name" value="BINDING OXIDOREDUCTASE, PUTATIVE (AFU_ORTHOLOGUE AFUA_2G08260)-RELATED"/>
    <property type="match status" value="1"/>
</dbReference>
<dbReference type="Proteomes" id="UP000188481">
    <property type="component" value="Unassembled WGS sequence"/>
</dbReference>
<comment type="caution">
    <text evidence="4">The sequence shown here is derived from an EMBL/GenBank/DDBJ whole genome shotgun (WGS) entry which is preliminary data.</text>
</comment>